<dbReference type="Proteomes" id="UP000886805">
    <property type="component" value="Unassembled WGS sequence"/>
</dbReference>
<evidence type="ECO:0000313" key="3">
    <source>
        <dbReference type="Proteomes" id="UP000886805"/>
    </source>
</evidence>
<dbReference type="InterPro" id="IPR028994">
    <property type="entry name" value="Integrin_alpha_N"/>
</dbReference>
<accession>A0A9D1X660</accession>
<dbReference type="AlphaFoldDB" id="A0A9D1X660"/>
<reference evidence="2" key="2">
    <citation type="submission" date="2021-04" db="EMBL/GenBank/DDBJ databases">
        <authorList>
            <person name="Gilroy R."/>
        </authorList>
    </citation>
    <scope>NUCLEOTIDE SEQUENCE</scope>
    <source>
        <strain evidence="2">ChiSxjej3B15-1167</strain>
    </source>
</reference>
<name>A0A9D1X660_9FIRM</name>
<evidence type="ECO:0000256" key="1">
    <source>
        <dbReference type="SAM" id="SignalP"/>
    </source>
</evidence>
<protein>
    <recommendedName>
        <fullName evidence="4">VCBS repeat-containing protein</fullName>
    </recommendedName>
</protein>
<dbReference type="SUPFAM" id="SSF69318">
    <property type="entry name" value="Integrin alpha N-terminal domain"/>
    <property type="match status" value="1"/>
</dbReference>
<proteinExistence type="predicted"/>
<feature type="signal peptide" evidence="1">
    <location>
        <begin position="1"/>
        <end position="28"/>
    </location>
</feature>
<feature type="chain" id="PRO_5039064830" description="VCBS repeat-containing protein" evidence="1">
    <location>
        <begin position="29"/>
        <end position="222"/>
    </location>
</feature>
<reference evidence="2" key="1">
    <citation type="journal article" date="2021" name="PeerJ">
        <title>Extensive microbial diversity within the chicken gut microbiome revealed by metagenomics and culture.</title>
        <authorList>
            <person name="Gilroy R."/>
            <person name="Ravi A."/>
            <person name="Getino M."/>
            <person name="Pursley I."/>
            <person name="Horton D.L."/>
            <person name="Alikhan N.F."/>
            <person name="Baker D."/>
            <person name="Gharbi K."/>
            <person name="Hall N."/>
            <person name="Watson M."/>
            <person name="Adriaenssens E.M."/>
            <person name="Foster-Nyarko E."/>
            <person name="Jarju S."/>
            <person name="Secka A."/>
            <person name="Antonio M."/>
            <person name="Oren A."/>
            <person name="Chaudhuri R.R."/>
            <person name="La Ragione R."/>
            <person name="Hildebrand F."/>
            <person name="Pallen M.J."/>
        </authorList>
    </citation>
    <scope>NUCLEOTIDE SEQUENCE</scope>
    <source>
        <strain evidence="2">ChiSxjej3B15-1167</strain>
    </source>
</reference>
<dbReference type="EMBL" id="DXEQ01000299">
    <property type="protein sequence ID" value="HIX73320.1"/>
    <property type="molecule type" value="Genomic_DNA"/>
</dbReference>
<sequence length="222" mass="25477">MKFPKKSFAVALLLVCAATAVPPMQAEAASARKKQQAMYAYRTFMNQSQIPWTSWSFAPASQVEFATADINKDGIKELILRWSYASHAEGWDRIYTYRNGKVKSLGEFTSVTISKNKNYFTNYYMGTGGSLNYFYRLKKNGKKECLVKYQTSDVPPTNAKGSVVKKHNKTFGRDVYYYGMKVNGKRVSYKKCMKKVRSLEKKSRTLSLTYHKNTMENVGRYL</sequence>
<organism evidence="2 3">
    <name type="scientific">Candidatus Anaerobutyricum stercoripullorum</name>
    <dbReference type="NCBI Taxonomy" id="2838456"/>
    <lineage>
        <taxon>Bacteria</taxon>
        <taxon>Bacillati</taxon>
        <taxon>Bacillota</taxon>
        <taxon>Clostridia</taxon>
        <taxon>Lachnospirales</taxon>
        <taxon>Lachnospiraceae</taxon>
        <taxon>Anaerobutyricum</taxon>
    </lineage>
</organism>
<keyword evidence="1" id="KW-0732">Signal</keyword>
<gene>
    <name evidence="2" type="ORF">H9849_09895</name>
</gene>
<evidence type="ECO:0008006" key="4">
    <source>
        <dbReference type="Google" id="ProtNLM"/>
    </source>
</evidence>
<evidence type="ECO:0000313" key="2">
    <source>
        <dbReference type="EMBL" id="HIX73320.1"/>
    </source>
</evidence>
<comment type="caution">
    <text evidence="2">The sequence shown here is derived from an EMBL/GenBank/DDBJ whole genome shotgun (WGS) entry which is preliminary data.</text>
</comment>